<dbReference type="InterPro" id="IPR000835">
    <property type="entry name" value="HTH_MarR-typ"/>
</dbReference>
<dbReference type="Gene3D" id="1.10.10.10">
    <property type="entry name" value="Winged helix-like DNA-binding domain superfamily/Winged helix DNA-binding domain"/>
    <property type="match status" value="1"/>
</dbReference>
<keyword evidence="8" id="KW-1185">Reference proteome</keyword>
<dbReference type="PANTHER" id="PTHR42756:SF1">
    <property type="entry name" value="TRANSCRIPTIONAL REPRESSOR OF EMRAB OPERON"/>
    <property type="match status" value="1"/>
</dbReference>
<dbReference type="PRINTS" id="PR00598">
    <property type="entry name" value="HTHMARR"/>
</dbReference>
<proteinExistence type="predicted"/>
<dbReference type="OrthoDB" id="1644269at2"/>
<accession>A0A0J6EP76</accession>
<evidence type="ECO:0000256" key="2">
    <source>
        <dbReference type="ARBA" id="ARBA00023125"/>
    </source>
</evidence>
<dbReference type="SUPFAM" id="SSF46785">
    <property type="entry name" value="Winged helix' DNA-binding domain"/>
    <property type="match status" value="1"/>
</dbReference>
<dbReference type="Proteomes" id="UP000036168">
    <property type="component" value="Unassembled WGS sequence"/>
</dbReference>
<dbReference type="GO" id="GO:0003677">
    <property type="term" value="F:DNA binding"/>
    <property type="evidence" value="ECO:0007669"/>
    <property type="project" value="UniProtKB-KW"/>
</dbReference>
<evidence type="ECO:0000256" key="1">
    <source>
        <dbReference type="ARBA" id="ARBA00023015"/>
    </source>
</evidence>
<organism evidence="5 7">
    <name type="scientific">Bacillus glycinifermentans</name>
    <dbReference type="NCBI Taxonomy" id="1664069"/>
    <lineage>
        <taxon>Bacteria</taxon>
        <taxon>Bacillati</taxon>
        <taxon>Bacillota</taxon>
        <taxon>Bacilli</taxon>
        <taxon>Bacillales</taxon>
        <taxon>Bacillaceae</taxon>
        <taxon>Bacillus</taxon>
    </lineage>
</organism>
<comment type="caution">
    <text evidence="5">The sequence shown here is derived from an EMBL/GenBank/DDBJ whole genome shotgun (WGS) entry which is preliminary data.</text>
</comment>
<name>A0A0J6ES84_9BACI</name>
<dbReference type="RefSeq" id="WP_048352807.1">
    <property type="nucleotide sequence ID" value="NZ_CP095476.1"/>
</dbReference>
<dbReference type="SMART" id="SM00347">
    <property type="entry name" value="HTH_MARR"/>
    <property type="match status" value="1"/>
</dbReference>
<evidence type="ECO:0000256" key="3">
    <source>
        <dbReference type="ARBA" id="ARBA00023163"/>
    </source>
</evidence>
<reference evidence="6 8" key="3">
    <citation type="submission" date="2023-03" db="EMBL/GenBank/DDBJ databases">
        <title>Agriculturally important microbes genome sequencing.</title>
        <authorList>
            <person name="Dunlap C."/>
        </authorList>
    </citation>
    <scope>NUCLEOTIDE SEQUENCE [LARGE SCALE GENOMIC DNA]</scope>
    <source>
        <strain evidence="6 8">CBP-3203</strain>
    </source>
</reference>
<dbReference type="PROSITE" id="PS50995">
    <property type="entry name" value="HTH_MARR_2"/>
    <property type="match status" value="1"/>
</dbReference>
<evidence type="ECO:0000313" key="6">
    <source>
        <dbReference type="EMBL" id="MEC0484582.1"/>
    </source>
</evidence>
<reference evidence="5" key="2">
    <citation type="submission" date="2015-10" db="EMBL/GenBank/DDBJ databases">
        <authorList>
            <person name="Gilbert D.G."/>
        </authorList>
    </citation>
    <scope>NUCLEOTIDE SEQUENCE</scope>
    <source>
        <strain evidence="5">GO-13</strain>
    </source>
</reference>
<accession>A0A0J6ES84</accession>
<dbReference type="Proteomes" id="UP001341297">
    <property type="component" value="Unassembled WGS sequence"/>
</dbReference>
<dbReference type="PATRIC" id="fig|1664069.3.peg.2329"/>
<keyword evidence="3" id="KW-0804">Transcription</keyword>
<evidence type="ECO:0000259" key="4">
    <source>
        <dbReference type="PROSITE" id="PS50995"/>
    </source>
</evidence>
<feature type="domain" description="HTH marR-type" evidence="4">
    <location>
        <begin position="6"/>
        <end position="145"/>
    </location>
</feature>
<dbReference type="Pfam" id="PF12802">
    <property type="entry name" value="MarR_2"/>
    <property type="match status" value="1"/>
</dbReference>
<dbReference type="EMBL" id="JARRTL010000007">
    <property type="protein sequence ID" value="MEC0484582.1"/>
    <property type="molecule type" value="Genomic_DNA"/>
</dbReference>
<protein>
    <submittedName>
        <fullName evidence="5">MarR family transcriptional regulator</fullName>
    </submittedName>
</protein>
<evidence type="ECO:0000313" key="8">
    <source>
        <dbReference type="Proteomes" id="UP001341297"/>
    </source>
</evidence>
<dbReference type="GO" id="GO:0003700">
    <property type="term" value="F:DNA-binding transcription factor activity"/>
    <property type="evidence" value="ECO:0007669"/>
    <property type="project" value="InterPro"/>
</dbReference>
<dbReference type="InterPro" id="IPR036390">
    <property type="entry name" value="WH_DNA-bd_sf"/>
</dbReference>
<keyword evidence="1" id="KW-0805">Transcription regulation</keyword>
<evidence type="ECO:0000313" key="5">
    <source>
        <dbReference type="EMBL" id="KRT95551.1"/>
    </source>
</evidence>
<gene>
    <name evidence="5" type="ORF">AB447_200055</name>
    <name evidence="6" type="ORF">P8828_06930</name>
</gene>
<dbReference type="AlphaFoldDB" id="A0A0J6ES84"/>
<dbReference type="InterPro" id="IPR036388">
    <property type="entry name" value="WH-like_DNA-bd_sf"/>
</dbReference>
<evidence type="ECO:0000313" key="7">
    <source>
        <dbReference type="Proteomes" id="UP000036168"/>
    </source>
</evidence>
<sequence length="187" mass="22080">MDFSKELKDLFLMQQAYATLFSVLNKIQIRGDEYFEDLTSRQFMTIVAILHLPEDETTINNIAKKLGTSKQNMNRLINSIEKKGYLLTEPSKRDRRAVNVKITNLGKRIMEECGEKAIYFMADLFKEFTTEEIETLWNLLKKLYRYDGEQQDGFEETAPDFELEQNREELQARVLQEFSRRRKGDVT</sequence>
<reference evidence="5 7" key="1">
    <citation type="journal article" date="2015" name="Int. J. Syst. Evol. Microbiol.">
        <title>Bacillus glycinifermentans sp. nov., isolated from fermented soybean paste.</title>
        <authorList>
            <person name="Kim S.J."/>
            <person name="Dunlap C.A."/>
            <person name="Kwon S.W."/>
            <person name="Rooney A.P."/>
        </authorList>
    </citation>
    <scope>NUCLEOTIDE SEQUENCE [LARGE SCALE GENOMIC DNA]</scope>
    <source>
        <strain evidence="5 7">GO-13</strain>
    </source>
</reference>
<keyword evidence="2" id="KW-0238">DNA-binding</keyword>
<dbReference type="EMBL" id="LECW02000001">
    <property type="protein sequence ID" value="KRT95551.1"/>
    <property type="molecule type" value="Genomic_DNA"/>
</dbReference>
<dbReference type="PANTHER" id="PTHR42756">
    <property type="entry name" value="TRANSCRIPTIONAL REGULATOR, MARR"/>
    <property type="match status" value="1"/>
</dbReference>